<evidence type="ECO:0000259" key="1">
    <source>
        <dbReference type="SMART" id="SM00943"/>
    </source>
</evidence>
<evidence type="ECO:0000313" key="2">
    <source>
        <dbReference type="EMBL" id="MET3694565.1"/>
    </source>
</evidence>
<dbReference type="EMBL" id="JBEPMM010000016">
    <property type="protein sequence ID" value="MET3694565.1"/>
    <property type="molecule type" value="Genomic_DNA"/>
</dbReference>
<proteinExistence type="predicted"/>
<dbReference type="Pfam" id="PF09250">
    <property type="entry name" value="Prim-Pol"/>
    <property type="match status" value="1"/>
</dbReference>
<evidence type="ECO:0000313" key="3">
    <source>
        <dbReference type="Proteomes" id="UP001549145"/>
    </source>
</evidence>
<sequence>MNNNLSVATAFAQNGVKTFPCREDNFREGSVKSPYTRNGFHAASCSESQIYQWSTAYPNAIYGLPCALNNLFVLDADRHGKTDGVQSLMTLFKYFAFDWRSVPVVKTPRDGLHVLFARPTNLGRTKGILSLGIDVRDNAYIIAPCTILPDGRQYELIGGTVCQLASAIANGKLLTMPAWLIAASAQTTPSERATQAALGRGATERQIQGLIAVVSKAAVGGRNAALHWASCRAGELVSRQAACAHTLSTMLNQAGISAGLSDREARNTVSSGMRAGMAGVRHGR</sequence>
<dbReference type="SUPFAM" id="SSF56747">
    <property type="entry name" value="Prim-pol domain"/>
    <property type="match status" value="1"/>
</dbReference>
<dbReference type="RefSeq" id="WP_238282269.1">
    <property type="nucleotide sequence ID" value="NZ_BPQL01000161.1"/>
</dbReference>
<comment type="caution">
    <text evidence="2">The sequence shown here is derived from an EMBL/GenBank/DDBJ whole genome shotgun (WGS) entry which is preliminary data.</text>
</comment>
<dbReference type="Proteomes" id="UP001549145">
    <property type="component" value="Unassembled WGS sequence"/>
</dbReference>
<dbReference type="InterPro" id="IPR015330">
    <property type="entry name" value="DNA_primase/pol_bifunc_N"/>
</dbReference>
<accession>A0ABV2LCM2</accession>
<reference evidence="2 3" key="1">
    <citation type="submission" date="2024-06" db="EMBL/GenBank/DDBJ databases">
        <title>Genomic Encyclopedia of Type Strains, Phase IV (KMG-IV): sequencing the most valuable type-strain genomes for metagenomic binning, comparative biology and taxonomic classification.</title>
        <authorList>
            <person name="Goeker M."/>
        </authorList>
    </citation>
    <scope>NUCLEOTIDE SEQUENCE [LARGE SCALE GENOMIC DNA]</scope>
    <source>
        <strain evidence="2 3">DSM 21331</strain>
    </source>
</reference>
<gene>
    <name evidence="2" type="ORF">ABID43_004127</name>
</gene>
<dbReference type="SMART" id="SM00943">
    <property type="entry name" value="Prim-Pol"/>
    <property type="match status" value="1"/>
</dbReference>
<dbReference type="CDD" id="cd04859">
    <property type="entry name" value="Prim_Pol"/>
    <property type="match status" value="1"/>
</dbReference>
<protein>
    <recommendedName>
        <fullName evidence="1">DNA primase/polymerase bifunctional N-terminal domain-containing protein</fullName>
    </recommendedName>
</protein>
<name>A0ABV2LCM2_9HYPH</name>
<organism evidence="2 3">
    <name type="scientific">Methylobacterium goesingense</name>
    <dbReference type="NCBI Taxonomy" id="243690"/>
    <lineage>
        <taxon>Bacteria</taxon>
        <taxon>Pseudomonadati</taxon>
        <taxon>Pseudomonadota</taxon>
        <taxon>Alphaproteobacteria</taxon>
        <taxon>Hyphomicrobiales</taxon>
        <taxon>Methylobacteriaceae</taxon>
        <taxon>Methylobacterium</taxon>
    </lineage>
</organism>
<keyword evidence="3" id="KW-1185">Reference proteome</keyword>
<feature type="domain" description="DNA primase/polymerase bifunctional N-terminal" evidence="1">
    <location>
        <begin position="8"/>
        <end position="180"/>
    </location>
</feature>